<evidence type="ECO:0000313" key="3">
    <source>
        <dbReference type="EMBL" id="CRF34601.1"/>
    </source>
</evidence>
<feature type="domain" description="Nudix hydrolase" evidence="2">
    <location>
        <begin position="10"/>
        <end position="93"/>
    </location>
</feature>
<dbReference type="InterPro" id="IPR015797">
    <property type="entry name" value="NUDIX_hydrolase-like_dom_sf"/>
</dbReference>
<dbReference type="AlphaFoldDB" id="A0A0G4K8V4"/>
<dbReference type="GO" id="GO:0016787">
    <property type="term" value="F:hydrolase activity"/>
    <property type="evidence" value="ECO:0007669"/>
    <property type="project" value="UniProtKB-KW"/>
</dbReference>
<dbReference type="InterPro" id="IPR000086">
    <property type="entry name" value="NUDIX_hydrolase_dom"/>
</dbReference>
<sequence>MAFLDNERMIFGKGVGCVVIKDGKVLIERHNYGRGKGLLIIPGGFINEVELPAEAAEREVLEEINVKVKTKEIVSMRFTENDWYLMFRAEYIS</sequence>
<proteinExistence type="predicted"/>
<dbReference type="Gene3D" id="3.90.79.10">
    <property type="entry name" value="Nucleoside Triphosphate Pyrophosphohydrolase"/>
    <property type="match status" value="1"/>
</dbReference>
<dbReference type="PROSITE" id="PS00893">
    <property type="entry name" value="NUDIX_BOX"/>
    <property type="match status" value="1"/>
</dbReference>
<accession>A0A0G4K8V4</accession>
<dbReference type="Proteomes" id="UP000043763">
    <property type="component" value="Unassembled WGS sequence"/>
</dbReference>
<dbReference type="SUPFAM" id="SSF55811">
    <property type="entry name" value="Nudix"/>
    <property type="match status" value="1"/>
</dbReference>
<name>A0A0G4K8V4_9SPIR</name>
<dbReference type="EMBL" id="CVLB01000002">
    <property type="protein sequence ID" value="CRF34601.1"/>
    <property type="molecule type" value="Genomic_DNA"/>
</dbReference>
<evidence type="ECO:0000259" key="2">
    <source>
        <dbReference type="PROSITE" id="PS51462"/>
    </source>
</evidence>
<dbReference type="Pfam" id="PF00293">
    <property type="entry name" value="NUDIX"/>
    <property type="match status" value="1"/>
</dbReference>
<keyword evidence="1 3" id="KW-0378">Hydrolase</keyword>
<dbReference type="RefSeq" id="WP_245158090.1">
    <property type="nucleotide sequence ID" value="NZ_CVLB01000002.1"/>
</dbReference>
<evidence type="ECO:0000256" key="1">
    <source>
        <dbReference type="ARBA" id="ARBA00022801"/>
    </source>
</evidence>
<dbReference type="PROSITE" id="PS51462">
    <property type="entry name" value="NUDIX"/>
    <property type="match status" value="1"/>
</dbReference>
<keyword evidence="4" id="KW-1185">Reference proteome</keyword>
<gene>
    <name evidence="3" type="ORF">BRSU_2127</name>
</gene>
<protein>
    <submittedName>
        <fullName evidence="3">NUDIX hydrolase</fullName>
    </submittedName>
</protein>
<reference evidence="4" key="1">
    <citation type="submission" date="2015-04" db="EMBL/GenBank/DDBJ databases">
        <authorList>
            <person name="Mushtaq Mamoona"/>
        </authorList>
    </citation>
    <scope>NUCLEOTIDE SEQUENCE [LARGE SCALE GENOMIC DNA]</scope>
    <source>
        <strain evidence="4">AN4859/03</strain>
    </source>
</reference>
<organism evidence="3 4">
    <name type="scientific">Brachyspira suanatina</name>
    <dbReference type="NCBI Taxonomy" id="381802"/>
    <lineage>
        <taxon>Bacteria</taxon>
        <taxon>Pseudomonadati</taxon>
        <taxon>Spirochaetota</taxon>
        <taxon>Spirochaetia</taxon>
        <taxon>Brachyspirales</taxon>
        <taxon>Brachyspiraceae</taxon>
        <taxon>Brachyspira</taxon>
    </lineage>
</organism>
<dbReference type="InterPro" id="IPR020084">
    <property type="entry name" value="NUDIX_hydrolase_CS"/>
</dbReference>
<evidence type="ECO:0000313" key="4">
    <source>
        <dbReference type="Proteomes" id="UP000043763"/>
    </source>
</evidence>